<protein>
    <submittedName>
        <fullName evidence="2">Uncharacterized protein</fullName>
    </submittedName>
</protein>
<dbReference type="Proteomes" id="UP000076532">
    <property type="component" value="Unassembled WGS sequence"/>
</dbReference>
<dbReference type="EMBL" id="KV417651">
    <property type="protein sequence ID" value="KZP12192.1"/>
    <property type="molecule type" value="Genomic_DNA"/>
</dbReference>
<sequence length="155" mass="16808">MSIGLAVVSIGFQRTEKEYTHITIPNALCPTQCPYTERQPSLIETITPGARVFPVVLTRHHVQSLWPCLVSRPYGVYAPSGLALLQGLGHPRCASELLVGFRAVAGSSSGGWRATKAGGRHGMSAGGQHRMSGRWDRNVRTGVGCHNEHRRPKVS</sequence>
<proteinExistence type="predicted"/>
<dbReference type="AlphaFoldDB" id="A0A166B1W4"/>
<evidence type="ECO:0000256" key="1">
    <source>
        <dbReference type="SAM" id="MobiDB-lite"/>
    </source>
</evidence>
<reference evidence="2 3" key="1">
    <citation type="journal article" date="2016" name="Mol. Biol. Evol.">
        <title>Comparative Genomics of Early-Diverging Mushroom-Forming Fungi Provides Insights into the Origins of Lignocellulose Decay Capabilities.</title>
        <authorList>
            <person name="Nagy L.G."/>
            <person name="Riley R."/>
            <person name="Tritt A."/>
            <person name="Adam C."/>
            <person name="Daum C."/>
            <person name="Floudas D."/>
            <person name="Sun H."/>
            <person name="Yadav J.S."/>
            <person name="Pangilinan J."/>
            <person name="Larsson K.H."/>
            <person name="Matsuura K."/>
            <person name="Barry K."/>
            <person name="Labutti K."/>
            <person name="Kuo R."/>
            <person name="Ohm R.A."/>
            <person name="Bhattacharya S.S."/>
            <person name="Shirouzu T."/>
            <person name="Yoshinaga Y."/>
            <person name="Martin F.M."/>
            <person name="Grigoriev I.V."/>
            <person name="Hibbett D.S."/>
        </authorList>
    </citation>
    <scope>NUCLEOTIDE SEQUENCE [LARGE SCALE GENOMIC DNA]</scope>
    <source>
        <strain evidence="2 3">CBS 109695</strain>
    </source>
</reference>
<accession>A0A166B1W4</accession>
<gene>
    <name evidence="2" type="ORF">FIBSPDRAFT_870522</name>
</gene>
<feature type="region of interest" description="Disordered" evidence="1">
    <location>
        <begin position="112"/>
        <end position="133"/>
    </location>
</feature>
<keyword evidence="3" id="KW-1185">Reference proteome</keyword>
<organism evidence="2 3">
    <name type="scientific">Athelia psychrophila</name>
    <dbReference type="NCBI Taxonomy" id="1759441"/>
    <lineage>
        <taxon>Eukaryota</taxon>
        <taxon>Fungi</taxon>
        <taxon>Dikarya</taxon>
        <taxon>Basidiomycota</taxon>
        <taxon>Agaricomycotina</taxon>
        <taxon>Agaricomycetes</taxon>
        <taxon>Agaricomycetidae</taxon>
        <taxon>Atheliales</taxon>
        <taxon>Atheliaceae</taxon>
        <taxon>Athelia</taxon>
    </lineage>
</organism>
<evidence type="ECO:0000313" key="3">
    <source>
        <dbReference type="Proteomes" id="UP000076532"/>
    </source>
</evidence>
<evidence type="ECO:0000313" key="2">
    <source>
        <dbReference type="EMBL" id="KZP12192.1"/>
    </source>
</evidence>
<name>A0A166B1W4_9AGAM</name>